<dbReference type="Proteomes" id="UP001187531">
    <property type="component" value="Unassembled WGS sequence"/>
</dbReference>
<proteinExistence type="predicted"/>
<dbReference type="InterPro" id="IPR011333">
    <property type="entry name" value="SKP1/BTB/POZ_sf"/>
</dbReference>
<dbReference type="SMART" id="SM00225">
    <property type="entry name" value="BTB"/>
    <property type="match status" value="1"/>
</dbReference>
<dbReference type="Gene3D" id="3.30.710.10">
    <property type="entry name" value="Potassium Channel Kv1.1, Chain A"/>
    <property type="match status" value="1"/>
</dbReference>
<dbReference type="EMBL" id="JAVRJZ010000019">
    <property type="protein sequence ID" value="KAK2706769.1"/>
    <property type="molecule type" value="Genomic_DNA"/>
</dbReference>
<name>A0AA88KYH9_ARTSF</name>
<protein>
    <recommendedName>
        <fullName evidence="1">BTB domain-containing protein</fullName>
    </recommendedName>
</protein>
<dbReference type="SMART" id="SM00875">
    <property type="entry name" value="BACK"/>
    <property type="match status" value="1"/>
</dbReference>
<dbReference type="CDD" id="cd18493">
    <property type="entry name" value="BACK_BTBD17"/>
    <property type="match status" value="1"/>
</dbReference>
<reference evidence="2" key="1">
    <citation type="submission" date="2023-07" db="EMBL/GenBank/DDBJ databases">
        <title>Chromosome-level genome assembly of Artemia franciscana.</title>
        <authorList>
            <person name="Jo E."/>
        </authorList>
    </citation>
    <scope>NUCLEOTIDE SEQUENCE</scope>
    <source>
        <tissue evidence="2">Whole body</tissue>
    </source>
</reference>
<dbReference type="PANTHER" id="PTHR24410">
    <property type="entry name" value="HL07962P-RELATED"/>
    <property type="match status" value="1"/>
</dbReference>
<dbReference type="SUPFAM" id="SSF54695">
    <property type="entry name" value="POZ domain"/>
    <property type="match status" value="1"/>
</dbReference>
<comment type="caution">
    <text evidence="2">The sequence shown here is derived from an EMBL/GenBank/DDBJ whole genome shotgun (WGS) entry which is preliminary data.</text>
</comment>
<evidence type="ECO:0000259" key="1">
    <source>
        <dbReference type="PROSITE" id="PS50097"/>
    </source>
</evidence>
<dbReference type="InterPro" id="IPR011705">
    <property type="entry name" value="BACK"/>
</dbReference>
<evidence type="ECO:0000313" key="3">
    <source>
        <dbReference type="Proteomes" id="UP001187531"/>
    </source>
</evidence>
<feature type="domain" description="BTB" evidence="1">
    <location>
        <begin position="31"/>
        <end position="101"/>
    </location>
</feature>
<dbReference type="AlphaFoldDB" id="A0AA88KYH9"/>
<dbReference type="Pfam" id="PF23651">
    <property type="entry name" value="TRAF_BTBD17"/>
    <property type="match status" value="1"/>
</dbReference>
<dbReference type="CDD" id="cd18292">
    <property type="entry name" value="BTB_POZ_BTBD17"/>
    <property type="match status" value="1"/>
</dbReference>
<dbReference type="PANTHER" id="PTHR24410:SF41">
    <property type="entry name" value="HL07962P"/>
    <property type="match status" value="1"/>
</dbReference>
<dbReference type="InterPro" id="IPR000210">
    <property type="entry name" value="BTB/POZ_dom"/>
</dbReference>
<dbReference type="Pfam" id="PF00651">
    <property type="entry name" value="BTB"/>
    <property type="match status" value="1"/>
</dbReference>
<dbReference type="Pfam" id="PF07707">
    <property type="entry name" value="BACK"/>
    <property type="match status" value="1"/>
</dbReference>
<dbReference type="InterPro" id="IPR056184">
    <property type="entry name" value="TRAF_BTBD17"/>
</dbReference>
<sequence length="481" mass="55584">MEESSGEAMQVDNGSEIITKIARLYAEKLLSDVSLRIGDRVFPAHRLILCASSDVFQVMLLNPNWTEFNVEEIVLQENADCGRVFGDFLAYLYTGKITLKIESVLPILMLADKYNVRDLVMLCVKYMNQHVLAASNLGKLVTWLQYTSNCGHHDLASICFNFIAWNFHSFMKKPEFLLCDKDTLIAFLQCSDLVVSDEFSLTVAIIEWLDVNALCDPDNESILVREIVSYLRFGMLSPVELAKLVVFPIVQRNNDFFVRRMALGMDYHSGNWSKLEKIISDTEEISLQFTPRLYIAEKWMAPITLENFRQLQPYHSTTLLFNTPYSFSDKDSEQSYEWIVEFYPKGVWFQKCYLISWHGKLEVPEMIFRDVRLSLTLKDAFDQRFKVGIIIYGDQNGEEYVAKVVERVFIFDENSSVLKFDDLVDFDGLNETLLANTKDGEYNPNLVGLNNDTMKLQVVILPFERLISFEEPGSWKSIRHF</sequence>
<dbReference type="PROSITE" id="PS50097">
    <property type="entry name" value="BTB"/>
    <property type="match status" value="1"/>
</dbReference>
<dbReference type="InterPro" id="IPR051481">
    <property type="entry name" value="BTB-POZ/Galectin-3-binding"/>
</dbReference>
<evidence type="ECO:0000313" key="2">
    <source>
        <dbReference type="EMBL" id="KAK2706769.1"/>
    </source>
</evidence>
<dbReference type="Gene3D" id="1.25.40.420">
    <property type="match status" value="1"/>
</dbReference>
<gene>
    <name evidence="2" type="ORF">QYM36_014720</name>
</gene>
<keyword evidence="3" id="KW-1185">Reference proteome</keyword>
<organism evidence="2 3">
    <name type="scientific">Artemia franciscana</name>
    <name type="common">Brine shrimp</name>
    <name type="synonym">Artemia sanfranciscana</name>
    <dbReference type="NCBI Taxonomy" id="6661"/>
    <lineage>
        <taxon>Eukaryota</taxon>
        <taxon>Metazoa</taxon>
        <taxon>Ecdysozoa</taxon>
        <taxon>Arthropoda</taxon>
        <taxon>Crustacea</taxon>
        <taxon>Branchiopoda</taxon>
        <taxon>Anostraca</taxon>
        <taxon>Artemiidae</taxon>
        <taxon>Artemia</taxon>
    </lineage>
</organism>
<accession>A0AA88KYH9</accession>